<protein>
    <submittedName>
        <fullName evidence="2">Uncharacterized protein</fullName>
    </submittedName>
</protein>
<organism evidence="2 3">
    <name type="scientific">Mycobacteroides abscessus</name>
    <dbReference type="NCBI Taxonomy" id="36809"/>
    <lineage>
        <taxon>Bacteria</taxon>
        <taxon>Bacillati</taxon>
        <taxon>Actinomycetota</taxon>
        <taxon>Actinomycetes</taxon>
        <taxon>Mycobacteriales</taxon>
        <taxon>Mycobacteriaceae</taxon>
        <taxon>Mycobacteroides</taxon>
    </lineage>
</organism>
<feature type="transmembrane region" description="Helical" evidence="1">
    <location>
        <begin position="36"/>
        <end position="54"/>
    </location>
</feature>
<keyword evidence="1" id="KW-0472">Membrane</keyword>
<dbReference type="EMBL" id="CSWP01000009">
    <property type="protein sequence ID" value="CPV66071.1"/>
    <property type="molecule type" value="Genomic_DNA"/>
</dbReference>
<accession>A0A0U0ZR67</accession>
<dbReference type="RefSeq" id="WP_052618975.1">
    <property type="nucleotide sequence ID" value="NZ_CSWP01000009.1"/>
</dbReference>
<feature type="transmembrane region" description="Helical" evidence="1">
    <location>
        <begin position="66"/>
        <end position="88"/>
    </location>
</feature>
<dbReference type="AlphaFoldDB" id="A0A0U0ZR67"/>
<name>A0A0U0ZR67_9MYCO</name>
<dbReference type="Proteomes" id="UP000045782">
    <property type="component" value="Unassembled WGS sequence"/>
</dbReference>
<reference evidence="2 3" key="1">
    <citation type="submission" date="2015-03" db="EMBL/GenBank/DDBJ databases">
        <authorList>
            <person name="Murphy D."/>
        </authorList>
    </citation>
    <scope>NUCLEOTIDE SEQUENCE [LARGE SCALE GENOMIC DNA]</scope>
    <source>
        <strain evidence="2 3">PAP088</strain>
    </source>
</reference>
<evidence type="ECO:0000313" key="3">
    <source>
        <dbReference type="Proteomes" id="UP000045782"/>
    </source>
</evidence>
<evidence type="ECO:0000313" key="2">
    <source>
        <dbReference type="EMBL" id="CPV66071.1"/>
    </source>
</evidence>
<keyword evidence="1" id="KW-1133">Transmembrane helix</keyword>
<sequence length="108" mass="10808">MITTTLMAAGDISATANTTIVAAASIGQMVNNAINWVRGIGAGLFVLAGMAHLIKKAFSQEFTLTALAKTGGIVGAACVVFFLLPTIVESFTGAGRDISQSGGGGGVF</sequence>
<gene>
    <name evidence="2" type="ORF">ERS075579_03933</name>
</gene>
<proteinExistence type="predicted"/>
<keyword evidence="1" id="KW-0812">Transmembrane</keyword>
<evidence type="ECO:0000256" key="1">
    <source>
        <dbReference type="SAM" id="Phobius"/>
    </source>
</evidence>